<evidence type="ECO:0000313" key="7">
    <source>
        <dbReference type="Proteomes" id="UP000036987"/>
    </source>
</evidence>
<keyword evidence="3 4" id="KW-0326">Glycosidase</keyword>
<evidence type="ECO:0000256" key="5">
    <source>
        <dbReference type="SAM" id="SignalP"/>
    </source>
</evidence>
<comment type="caution">
    <text evidence="6">The sequence shown here is derived from an EMBL/GenBank/DDBJ whole genome shotgun (WGS) entry which is preliminary data.</text>
</comment>
<dbReference type="PANTHER" id="PTHR31339">
    <property type="entry name" value="PECTIN LYASE-RELATED"/>
    <property type="match status" value="1"/>
</dbReference>
<dbReference type="EMBL" id="LFYR01000601">
    <property type="protein sequence ID" value="KMZ73135.1"/>
    <property type="molecule type" value="Genomic_DNA"/>
</dbReference>
<feature type="signal peptide" evidence="5">
    <location>
        <begin position="1"/>
        <end position="19"/>
    </location>
</feature>
<dbReference type="Pfam" id="PF00295">
    <property type="entry name" value="Glyco_hydro_28"/>
    <property type="match status" value="1"/>
</dbReference>
<dbReference type="SUPFAM" id="SSF51126">
    <property type="entry name" value="Pectin lyase-like"/>
    <property type="match status" value="1"/>
</dbReference>
<protein>
    <submittedName>
        <fullName evidence="6">Polygalacturonase, family GH28</fullName>
    </submittedName>
</protein>
<proteinExistence type="inferred from homology"/>
<keyword evidence="5" id="KW-0732">Signal</keyword>
<evidence type="ECO:0000256" key="1">
    <source>
        <dbReference type="ARBA" id="ARBA00008834"/>
    </source>
</evidence>
<dbReference type="InterPro" id="IPR000743">
    <property type="entry name" value="Glyco_hydro_28"/>
</dbReference>
<feature type="chain" id="PRO_5005527993" evidence="5">
    <location>
        <begin position="20"/>
        <end position="459"/>
    </location>
</feature>
<dbReference type="AlphaFoldDB" id="A0A0K9PY52"/>
<gene>
    <name evidence="6" type="ORF">ZOSMA_153G00270</name>
</gene>
<evidence type="ECO:0000313" key="6">
    <source>
        <dbReference type="EMBL" id="KMZ73135.1"/>
    </source>
</evidence>
<dbReference type="GO" id="GO:0005975">
    <property type="term" value="P:carbohydrate metabolic process"/>
    <property type="evidence" value="ECO:0007669"/>
    <property type="project" value="InterPro"/>
</dbReference>
<dbReference type="InterPro" id="IPR012334">
    <property type="entry name" value="Pectin_lyas_fold"/>
</dbReference>
<dbReference type="InterPro" id="IPR051801">
    <property type="entry name" value="GH28_Enzymes"/>
</dbReference>
<dbReference type="GO" id="GO:0004650">
    <property type="term" value="F:polygalacturonase activity"/>
    <property type="evidence" value="ECO:0007669"/>
    <property type="project" value="InterPro"/>
</dbReference>
<accession>A0A0K9PY52</accession>
<dbReference type="OrthoDB" id="187139at2759"/>
<evidence type="ECO:0000256" key="4">
    <source>
        <dbReference type="RuleBase" id="RU361169"/>
    </source>
</evidence>
<evidence type="ECO:0000256" key="3">
    <source>
        <dbReference type="ARBA" id="ARBA00023295"/>
    </source>
</evidence>
<reference evidence="7" key="1">
    <citation type="journal article" date="2016" name="Nature">
        <title>The genome of the seagrass Zostera marina reveals angiosperm adaptation to the sea.</title>
        <authorList>
            <person name="Olsen J.L."/>
            <person name="Rouze P."/>
            <person name="Verhelst B."/>
            <person name="Lin Y.-C."/>
            <person name="Bayer T."/>
            <person name="Collen J."/>
            <person name="Dattolo E."/>
            <person name="De Paoli E."/>
            <person name="Dittami S."/>
            <person name="Maumus F."/>
            <person name="Michel G."/>
            <person name="Kersting A."/>
            <person name="Lauritano C."/>
            <person name="Lohaus R."/>
            <person name="Toepel M."/>
            <person name="Tonon T."/>
            <person name="Vanneste K."/>
            <person name="Amirebrahimi M."/>
            <person name="Brakel J."/>
            <person name="Bostroem C."/>
            <person name="Chovatia M."/>
            <person name="Grimwood J."/>
            <person name="Jenkins J.W."/>
            <person name="Jueterbock A."/>
            <person name="Mraz A."/>
            <person name="Stam W.T."/>
            <person name="Tice H."/>
            <person name="Bornberg-Bauer E."/>
            <person name="Green P.J."/>
            <person name="Pearson G.A."/>
            <person name="Procaccini G."/>
            <person name="Duarte C.M."/>
            <person name="Schmutz J."/>
            <person name="Reusch T.B.H."/>
            <person name="Van de Peer Y."/>
        </authorList>
    </citation>
    <scope>NUCLEOTIDE SEQUENCE [LARGE SCALE GENOMIC DNA]</scope>
    <source>
        <strain evidence="7">cv. Finnish</strain>
    </source>
</reference>
<dbReference type="Gene3D" id="2.160.20.10">
    <property type="entry name" value="Single-stranded right-handed beta-helix, Pectin lyase-like"/>
    <property type="match status" value="1"/>
</dbReference>
<dbReference type="OMA" id="PCHWGKA"/>
<dbReference type="PANTHER" id="PTHR31339:SF0">
    <property type="entry name" value="PECTIN LYASE-LIKE SUPERFAMILY PROTEIN"/>
    <property type="match status" value="1"/>
</dbReference>
<keyword evidence="2 4" id="KW-0378">Hydrolase</keyword>
<dbReference type="STRING" id="29655.A0A0K9PY52"/>
<evidence type="ECO:0000256" key="2">
    <source>
        <dbReference type="ARBA" id="ARBA00022801"/>
    </source>
</evidence>
<comment type="similarity">
    <text evidence="1 4">Belongs to the glycosyl hydrolase 28 family.</text>
</comment>
<organism evidence="6 7">
    <name type="scientific">Zostera marina</name>
    <name type="common">Eelgrass</name>
    <dbReference type="NCBI Taxonomy" id="29655"/>
    <lineage>
        <taxon>Eukaryota</taxon>
        <taxon>Viridiplantae</taxon>
        <taxon>Streptophyta</taxon>
        <taxon>Embryophyta</taxon>
        <taxon>Tracheophyta</taxon>
        <taxon>Spermatophyta</taxon>
        <taxon>Magnoliopsida</taxon>
        <taxon>Liliopsida</taxon>
        <taxon>Zosteraceae</taxon>
        <taxon>Zostera</taxon>
    </lineage>
</organism>
<dbReference type="InterPro" id="IPR011050">
    <property type="entry name" value="Pectin_lyase_fold/virulence"/>
</dbReference>
<dbReference type="Proteomes" id="UP000036987">
    <property type="component" value="Unassembled WGS sequence"/>
</dbReference>
<name>A0A0K9PY52_ZOSMR</name>
<sequence>MATLQLYFLLFLLNPLTIQLKSQLLPITTTISVLDFGATADGITFDTVAIQSAINQISSSGGGTLNFPTNLSFLTATLFLKSGVTLEVEEGARIIAGVREEDYPPEHRLWYLIVADGEKNVGIKGKGIIDGRGEMFVQRKDPKKNIMVSWNQTGNCNGDECRPKLIGFLDSTGVKVEEINLLQPALWCLHLVRCNDTVIGGVSINGDFNSPNNDGIDIEDSNNTVITGCKIDTGDDAICPKTYTTPMHNLTVRNCWIKTKSSGVKFGSGSWFDFKNMLFDNLTIFDSHRGLALQIRDGGDVSNITFSNIELRTRYYDPSWWGRAEPIYITTCPRDQSSKAGSISNLRFVNISAVSENGVFMSGSEGAELSDVSFVNISITYQRWTDFAGGLDDYRPGCQGLVQHNSTPGIIMEYVSGFEIRHANMRWSHSSILNGWNNPLQFRSFTVSNLSFHDLNLSI</sequence>
<keyword evidence="7" id="KW-1185">Reference proteome</keyword>